<evidence type="ECO:0000259" key="1">
    <source>
        <dbReference type="PROSITE" id="PS50925"/>
    </source>
</evidence>
<dbReference type="OrthoDB" id="196105at2"/>
<dbReference type="Gene3D" id="3.30.70.100">
    <property type="match status" value="1"/>
</dbReference>
<gene>
    <name evidence="2" type="ORF">SAMN02927928_2717</name>
</gene>
<protein>
    <submittedName>
        <fullName evidence="2">Activator of photopigment and puc with BLUF domain</fullName>
    </submittedName>
</protein>
<dbReference type="GO" id="GO:0071949">
    <property type="term" value="F:FAD binding"/>
    <property type="evidence" value="ECO:0007669"/>
    <property type="project" value="InterPro"/>
</dbReference>
<organism evidence="2 3">
    <name type="scientific">Asticcacaulis taihuensis</name>
    <dbReference type="NCBI Taxonomy" id="260084"/>
    <lineage>
        <taxon>Bacteria</taxon>
        <taxon>Pseudomonadati</taxon>
        <taxon>Pseudomonadota</taxon>
        <taxon>Alphaproteobacteria</taxon>
        <taxon>Caulobacterales</taxon>
        <taxon>Caulobacteraceae</taxon>
        <taxon>Asticcacaulis</taxon>
    </lineage>
</organism>
<sequence length="148" mass="17082">MVYQLIYYSRNTVDGSDREMLTNLREILAKSQHNNSRDGITGYLIFDKTWFIQILEGDRDAVTTTYQRIATDPRHSSASILNTRDVKDRLFPNWTMAGALRTPEMQEVYLEHGIGGAIDPTRLTSDQVVRLALDLHQFEQNKRLRHAS</sequence>
<reference evidence="3" key="1">
    <citation type="submission" date="2016-10" db="EMBL/GenBank/DDBJ databases">
        <authorList>
            <person name="Varghese N."/>
            <person name="Submissions S."/>
        </authorList>
    </citation>
    <scope>NUCLEOTIDE SEQUENCE [LARGE SCALE GENOMIC DNA]</scope>
    <source>
        <strain evidence="3">CGMCC 1.3431</strain>
    </source>
</reference>
<keyword evidence="3" id="KW-1185">Reference proteome</keyword>
<dbReference type="STRING" id="260084.SAMN02927928_2717"/>
<evidence type="ECO:0000313" key="3">
    <source>
        <dbReference type="Proteomes" id="UP000199150"/>
    </source>
</evidence>
<dbReference type="AlphaFoldDB" id="A0A1G4SI37"/>
<proteinExistence type="predicted"/>
<dbReference type="Proteomes" id="UP000199150">
    <property type="component" value="Unassembled WGS sequence"/>
</dbReference>
<dbReference type="SUPFAM" id="SSF54975">
    <property type="entry name" value="Acylphosphatase/BLUF domain-like"/>
    <property type="match status" value="1"/>
</dbReference>
<dbReference type="PROSITE" id="PS50925">
    <property type="entry name" value="BLUF"/>
    <property type="match status" value="1"/>
</dbReference>
<name>A0A1G4SI37_9CAUL</name>
<dbReference type="Pfam" id="PF04940">
    <property type="entry name" value="BLUF"/>
    <property type="match status" value="1"/>
</dbReference>
<accession>A0A1G4SI37</accession>
<dbReference type="RefSeq" id="WP_090648912.1">
    <property type="nucleotide sequence ID" value="NZ_CBCRYE010000002.1"/>
</dbReference>
<dbReference type="InterPro" id="IPR007024">
    <property type="entry name" value="BLUF_domain"/>
</dbReference>
<dbReference type="InterPro" id="IPR036046">
    <property type="entry name" value="Acylphosphatase-like_dom_sf"/>
</dbReference>
<evidence type="ECO:0000313" key="2">
    <source>
        <dbReference type="EMBL" id="SCW68701.1"/>
    </source>
</evidence>
<dbReference type="GO" id="GO:0009882">
    <property type="term" value="F:blue light photoreceptor activity"/>
    <property type="evidence" value="ECO:0007669"/>
    <property type="project" value="InterPro"/>
</dbReference>
<dbReference type="SMART" id="SM01034">
    <property type="entry name" value="BLUF"/>
    <property type="match status" value="1"/>
</dbReference>
<dbReference type="EMBL" id="FMTS01000004">
    <property type="protein sequence ID" value="SCW68701.1"/>
    <property type="molecule type" value="Genomic_DNA"/>
</dbReference>
<feature type="domain" description="BLUF" evidence="1">
    <location>
        <begin position="2"/>
        <end position="97"/>
    </location>
</feature>